<organism evidence="1 2">
    <name type="scientific">Microseira wollei NIES-4236</name>
    <dbReference type="NCBI Taxonomy" id="2530354"/>
    <lineage>
        <taxon>Bacteria</taxon>
        <taxon>Bacillati</taxon>
        <taxon>Cyanobacteriota</taxon>
        <taxon>Cyanophyceae</taxon>
        <taxon>Oscillatoriophycideae</taxon>
        <taxon>Aerosakkonematales</taxon>
        <taxon>Aerosakkonemataceae</taxon>
        <taxon>Microseira</taxon>
    </lineage>
</organism>
<accession>A0AAV3X4W8</accession>
<dbReference type="InterPro" id="IPR014951">
    <property type="entry name" value="DUF1822"/>
</dbReference>
<proteinExistence type="predicted"/>
<dbReference type="EMBL" id="BLAY01000035">
    <property type="protein sequence ID" value="GET37862.1"/>
    <property type="molecule type" value="Genomic_DNA"/>
</dbReference>
<keyword evidence="2" id="KW-1185">Reference proteome</keyword>
<evidence type="ECO:0008006" key="3">
    <source>
        <dbReference type="Google" id="ProtNLM"/>
    </source>
</evidence>
<comment type="caution">
    <text evidence="1">The sequence shown here is derived from an EMBL/GenBank/DDBJ whole genome shotgun (WGS) entry which is preliminary data.</text>
</comment>
<dbReference type="AlphaFoldDB" id="A0AAV3X4W8"/>
<protein>
    <recommendedName>
        <fullName evidence="3">DUF1822 family protein</fullName>
    </recommendedName>
</protein>
<gene>
    <name evidence="1" type="ORF">MiSe_26160</name>
</gene>
<evidence type="ECO:0000313" key="2">
    <source>
        <dbReference type="Proteomes" id="UP001050975"/>
    </source>
</evidence>
<sequence length="302" mass="34152">MNSMEVQVLTVPVGKEIRGLAMQFAAEQATAQKGKQVYLNTLAVYAVHRYLKWLHVETDLSHGDCWHPGKRSLFDLADLVIPNIGKLECRPVLPQATVCWVPEAARSDRIGYLFVQFSDCLETVQLLGFTTSVATGQVSIGELRSLDDFISHLNQLLAQSKIPNLQSEINLSQWLHNIFTESWQSIEEIFANRSLSLAFRDADRRGKLIDLAGHTVAIVVTLKPENSQKLRIRLRVYPVSDRIYLPPEIKLTILTETGEVFREVTARSNDEFIQYEFSGQRGEQFSVRITLGEVSFAESFVI</sequence>
<dbReference type="Pfam" id="PF08852">
    <property type="entry name" value="DUF1822"/>
    <property type="match status" value="1"/>
</dbReference>
<reference evidence="1" key="1">
    <citation type="submission" date="2019-10" db="EMBL/GenBank/DDBJ databases">
        <title>Draft genome sequece of Microseira wollei NIES-4236.</title>
        <authorList>
            <person name="Yamaguchi H."/>
            <person name="Suzuki S."/>
            <person name="Kawachi M."/>
        </authorList>
    </citation>
    <scope>NUCLEOTIDE SEQUENCE</scope>
    <source>
        <strain evidence="1">NIES-4236</strain>
    </source>
</reference>
<name>A0AAV3X4W8_9CYAN</name>
<evidence type="ECO:0000313" key="1">
    <source>
        <dbReference type="EMBL" id="GET37862.1"/>
    </source>
</evidence>
<dbReference type="Proteomes" id="UP001050975">
    <property type="component" value="Unassembled WGS sequence"/>
</dbReference>